<dbReference type="Gene3D" id="3.40.50.300">
    <property type="entry name" value="P-loop containing nucleotide triphosphate hydrolases"/>
    <property type="match status" value="1"/>
</dbReference>
<dbReference type="InterPro" id="IPR017750">
    <property type="entry name" value="ATPase_T1SS"/>
</dbReference>
<sequence>MLSNKIENPLLECLVIFTKLYGRPFSADALIADLPIPPGRTTPRLFSLDSKGSKSAFHRAAQRAGFSSKLVDYSFKDISPLLLPVILILKGDTESEKACILTEISPDRKYAKIILPEIGEGENWVKTEFLEAEYINFAYLLKHNHQYKDSHNRLLKHENHHWFWGTLRYFSGIYADVIVASFLINLFVMATPIFTLNVYDRVVPNNAMDTLWVFATGIIAIYIFDIVLKFLRSYFLENAAKKSDVIMSSIIFEHVLNLKIASKPRSIGSFANNLKDFDSIRGFFTASSIATIIDLPFTLIFLFIIYIIGGWLIFIPIVGALIIIIYSIIVEKPMRRSVQNTYEASAHKNAVLIESLTALETIKALGISGQYQWKWEEATGDVAQKGLKSKILSNSISTFVNFIVQLNTASLIIGGVYAIGEKSLTMGGLIAVVMLGSRTLAPLGQVAALIANFQQTKTAYDVINTIMKLSVEREEAKNYVQRPSFKGKIEFKHVSFTYPETDNKILEDISFVINPGESVGIIGTNGSGKTTIEKLILGLYEPTEGSILIDGIDIKQIDPADLRRNISYVPQDVVLFQGTLKENIVLRSPGASDEDILHVAKLSGVSDFANAHPMGYDMPVGERGDGLSGGQKQSISIARAFIHQAPIILLDEPTNSMDSTHENHFIRAINSYQKERTMVLISHKNILLALTQRLILLDRGRIILDDTHDNVIKQLQTQQKRVAHGS</sequence>
<proteinExistence type="predicted"/>
<evidence type="ECO:0000259" key="10">
    <source>
        <dbReference type="PROSITE" id="PS50893"/>
    </source>
</evidence>
<dbReference type="InterPro" id="IPR003593">
    <property type="entry name" value="AAA+_ATPase"/>
</dbReference>
<feature type="domain" description="Peptidase C39" evidence="12">
    <location>
        <begin position="1"/>
        <end position="141"/>
    </location>
</feature>
<keyword evidence="2" id="KW-0813">Transport</keyword>
<evidence type="ECO:0000256" key="2">
    <source>
        <dbReference type="ARBA" id="ARBA00022448"/>
    </source>
</evidence>
<evidence type="ECO:0000256" key="3">
    <source>
        <dbReference type="ARBA" id="ARBA00022475"/>
    </source>
</evidence>
<evidence type="ECO:0000313" key="13">
    <source>
        <dbReference type="EMBL" id="QFR43144.1"/>
    </source>
</evidence>
<keyword evidence="7 9" id="KW-1133">Transmembrane helix</keyword>
<gene>
    <name evidence="13" type="ORF">FJR47_04190</name>
</gene>
<evidence type="ECO:0000256" key="4">
    <source>
        <dbReference type="ARBA" id="ARBA00022692"/>
    </source>
</evidence>
<keyword evidence="3" id="KW-1003">Cell membrane</keyword>
<dbReference type="CDD" id="cd03245">
    <property type="entry name" value="ABCC_bacteriocin_exporters"/>
    <property type="match status" value="1"/>
</dbReference>
<organism evidence="13 14">
    <name type="scientific">Sulfurimonas xiamenensis</name>
    <dbReference type="NCBI Taxonomy" id="2590021"/>
    <lineage>
        <taxon>Bacteria</taxon>
        <taxon>Pseudomonadati</taxon>
        <taxon>Campylobacterota</taxon>
        <taxon>Epsilonproteobacteria</taxon>
        <taxon>Campylobacterales</taxon>
        <taxon>Sulfurimonadaceae</taxon>
        <taxon>Sulfurimonas</taxon>
    </lineage>
</organism>
<dbReference type="GO" id="GO:0005886">
    <property type="term" value="C:plasma membrane"/>
    <property type="evidence" value="ECO:0007669"/>
    <property type="project" value="UniProtKB-SubCell"/>
</dbReference>
<dbReference type="GO" id="GO:0140359">
    <property type="term" value="F:ABC-type transporter activity"/>
    <property type="evidence" value="ECO:0007669"/>
    <property type="project" value="InterPro"/>
</dbReference>
<feature type="transmembrane region" description="Helical" evidence="9">
    <location>
        <begin position="283"/>
        <end position="305"/>
    </location>
</feature>
<feature type="domain" description="ABC transmembrane type-1" evidence="11">
    <location>
        <begin position="177"/>
        <end position="455"/>
    </location>
</feature>
<dbReference type="GO" id="GO:0034040">
    <property type="term" value="F:ATPase-coupled lipid transmembrane transporter activity"/>
    <property type="evidence" value="ECO:0007669"/>
    <property type="project" value="TreeGrafter"/>
</dbReference>
<dbReference type="FunFam" id="3.40.50.300:FF:000299">
    <property type="entry name" value="ABC transporter ATP-binding protein/permease"/>
    <property type="match status" value="1"/>
</dbReference>
<dbReference type="Pfam" id="PF00005">
    <property type="entry name" value="ABC_tran"/>
    <property type="match status" value="1"/>
</dbReference>
<dbReference type="Gene3D" id="3.90.70.10">
    <property type="entry name" value="Cysteine proteinases"/>
    <property type="match status" value="1"/>
</dbReference>
<keyword evidence="8 9" id="KW-0472">Membrane</keyword>
<evidence type="ECO:0000256" key="5">
    <source>
        <dbReference type="ARBA" id="ARBA00022741"/>
    </source>
</evidence>
<dbReference type="AlphaFoldDB" id="A0AAJ4A3A9"/>
<evidence type="ECO:0000259" key="11">
    <source>
        <dbReference type="PROSITE" id="PS50929"/>
    </source>
</evidence>
<dbReference type="SUPFAM" id="SSF90123">
    <property type="entry name" value="ABC transporter transmembrane region"/>
    <property type="match status" value="1"/>
</dbReference>
<protein>
    <submittedName>
        <fullName evidence="13">Type I secretion system permease/ATPase</fullName>
    </submittedName>
</protein>
<accession>A0AAJ4A3A9</accession>
<feature type="transmembrane region" description="Helical" evidence="9">
    <location>
        <begin position="311"/>
        <end position="330"/>
    </location>
</feature>
<keyword evidence="4 9" id="KW-0812">Transmembrane</keyword>
<dbReference type="GO" id="GO:0016887">
    <property type="term" value="F:ATP hydrolysis activity"/>
    <property type="evidence" value="ECO:0007669"/>
    <property type="project" value="InterPro"/>
</dbReference>
<evidence type="ECO:0000256" key="8">
    <source>
        <dbReference type="ARBA" id="ARBA00023136"/>
    </source>
</evidence>
<evidence type="ECO:0000256" key="1">
    <source>
        <dbReference type="ARBA" id="ARBA00004651"/>
    </source>
</evidence>
<dbReference type="Pfam" id="PF00664">
    <property type="entry name" value="ABC_membrane"/>
    <property type="match status" value="1"/>
</dbReference>
<dbReference type="Proteomes" id="UP000326061">
    <property type="component" value="Chromosome"/>
</dbReference>
<dbReference type="GO" id="GO:0005524">
    <property type="term" value="F:ATP binding"/>
    <property type="evidence" value="ECO:0007669"/>
    <property type="project" value="UniProtKB-KW"/>
</dbReference>
<evidence type="ECO:0000256" key="9">
    <source>
        <dbReference type="SAM" id="Phobius"/>
    </source>
</evidence>
<dbReference type="CDD" id="cd18587">
    <property type="entry name" value="ABC_6TM_LapB_like"/>
    <property type="match status" value="1"/>
</dbReference>
<feature type="transmembrane region" description="Helical" evidence="9">
    <location>
        <begin position="211"/>
        <end position="231"/>
    </location>
</feature>
<evidence type="ECO:0000259" key="12">
    <source>
        <dbReference type="PROSITE" id="PS50990"/>
    </source>
</evidence>
<dbReference type="Gene3D" id="1.20.1560.10">
    <property type="entry name" value="ABC transporter type 1, transmembrane domain"/>
    <property type="match status" value="1"/>
</dbReference>
<dbReference type="KEGG" id="suln:FJR47_04190"/>
<dbReference type="InterPro" id="IPR036640">
    <property type="entry name" value="ABC1_TM_sf"/>
</dbReference>
<dbReference type="PANTHER" id="PTHR24221:SF248">
    <property type="entry name" value="ABC TRANSPORTER TRANSMEMBRANE REGION"/>
    <property type="match status" value="1"/>
</dbReference>
<dbReference type="NCBIfam" id="TIGR03375">
    <property type="entry name" value="type_I_sec_LssB"/>
    <property type="match status" value="1"/>
</dbReference>
<evidence type="ECO:0000313" key="14">
    <source>
        <dbReference type="Proteomes" id="UP000326061"/>
    </source>
</evidence>
<dbReference type="RefSeq" id="WP_152299207.1">
    <property type="nucleotide sequence ID" value="NZ_CP041166.1"/>
</dbReference>
<comment type="subcellular location">
    <subcellularLocation>
        <location evidence="1">Cell membrane</location>
        <topology evidence="1">Multi-pass membrane protein</topology>
    </subcellularLocation>
</comment>
<dbReference type="PROSITE" id="PS50929">
    <property type="entry name" value="ABC_TM1F"/>
    <property type="match status" value="1"/>
</dbReference>
<dbReference type="PANTHER" id="PTHR24221">
    <property type="entry name" value="ATP-BINDING CASSETTE SUB-FAMILY B"/>
    <property type="match status" value="1"/>
</dbReference>
<dbReference type="InterPro" id="IPR005074">
    <property type="entry name" value="Peptidase_C39"/>
</dbReference>
<dbReference type="SMART" id="SM00382">
    <property type="entry name" value="AAA"/>
    <property type="match status" value="1"/>
</dbReference>
<dbReference type="GO" id="GO:0008233">
    <property type="term" value="F:peptidase activity"/>
    <property type="evidence" value="ECO:0007669"/>
    <property type="project" value="InterPro"/>
</dbReference>
<feature type="transmembrane region" description="Helical" evidence="9">
    <location>
        <begin position="398"/>
        <end position="420"/>
    </location>
</feature>
<feature type="domain" description="ABC transporter" evidence="10">
    <location>
        <begin position="489"/>
        <end position="724"/>
    </location>
</feature>
<dbReference type="EMBL" id="CP041166">
    <property type="protein sequence ID" value="QFR43144.1"/>
    <property type="molecule type" value="Genomic_DNA"/>
</dbReference>
<evidence type="ECO:0000256" key="6">
    <source>
        <dbReference type="ARBA" id="ARBA00022840"/>
    </source>
</evidence>
<dbReference type="PROSITE" id="PS50990">
    <property type="entry name" value="PEPTIDASE_C39"/>
    <property type="match status" value="1"/>
</dbReference>
<name>A0AAJ4A3A9_9BACT</name>
<dbReference type="PROSITE" id="PS50893">
    <property type="entry name" value="ABC_TRANSPORTER_2"/>
    <property type="match status" value="1"/>
</dbReference>
<dbReference type="InterPro" id="IPR039421">
    <property type="entry name" value="Type_1_exporter"/>
</dbReference>
<dbReference type="SUPFAM" id="SSF52540">
    <property type="entry name" value="P-loop containing nucleoside triphosphate hydrolases"/>
    <property type="match status" value="1"/>
</dbReference>
<evidence type="ECO:0000256" key="7">
    <source>
        <dbReference type="ARBA" id="ARBA00022989"/>
    </source>
</evidence>
<keyword evidence="5" id="KW-0547">Nucleotide-binding</keyword>
<dbReference type="InterPro" id="IPR003439">
    <property type="entry name" value="ABC_transporter-like_ATP-bd"/>
</dbReference>
<feature type="transmembrane region" description="Helical" evidence="9">
    <location>
        <begin position="177"/>
        <end position="199"/>
    </location>
</feature>
<dbReference type="InterPro" id="IPR011527">
    <property type="entry name" value="ABC1_TM_dom"/>
</dbReference>
<reference evidence="14" key="1">
    <citation type="submission" date="2019-06" db="EMBL/GenBank/DDBJ databases">
        <title>Sulfurimonas gotlandica sp. nov., a chemoautotrophic and psychrotolerant epsilonproteobacterium isolated from a pelagic redoxcline, and an emended description of the genus Sulfurimonas.</title>
        <authorList>
            <person name="Wang S."/>
            <person name="Jiang L."/>
            <person name="Shao Z."/>
        </authorList>
    </citation>
    <scope>NUCLEOTIDE SEQUENCE [LARGE SCALE GENOMIC DNA]</scope>
    <source>
        <strain evidence="14">1-1N</strain>
    </source>
</reference>
<dbReference type="GO" id="GO:0006508">
    <property type="term" value="P:proteolysis"/>
    <property type="evidence" value="ECO:0007669"/>
    <property type="project" value="InterPro"/>
</dbReference>
<keyword evidence="14" id="KW-1185">Reference proteome</keyword>
<dbReference type="InterPro" id="IPR027417">
    <property type="entry name" value="P-loop_NTPase"/>
</dbReference>
<keyword evidence="6" id="KW-0067">ATP-binding</keyword>